<keyword evidence="1" id="KW-0472">Membrane</keyword>
<keyword evidence="1" id="KW-1133">Transmembrane helix</keyword>
<evidence type="ECO:0000256" key="1">
    <source>
        <dbReference type="SAM" id="Phobius"/>
    </source>
</evidence>
<comment type="caution">
    <text evidence="2">The sequence shown here is derived from an EMBL/GenBank/DDBJ whole genome shotgun (WGS) entry which is preliminary data.</text>
</comment>
<feature type="transmembrane region" description="Helical" evidence="1">
    <location>
        <begin position="6"/>
        <end position="24"/>
    </location>
</feature>
<name>A0ABP7K9R5_9MICO</name>
<sequence length="72" mass="7787">MLTTLAILLIVNAAWNFVVWPQFYKRVSRDSRARDAAGKPTKFLIVHAVLIGISLVLAVVSLIVGVVALITG</sequence>
<dbReference type="Proteomes" id="UP001501803">
    <property type="component" value="Unassembled WGS sequence"/>
</dbReference>
<dbReference type="EMBL" id="BAABCN010000002">
    <property type="protein sequence ID" value="GAA3868969.1"/>
    <property type="molecule type" value="Genomic_DNA"/>
</dbReference>
<dbReference type="InterPro" id="IPR058061">
    <property type="entry name" value="SCO4848-like"/>
</dbReference>
<accession>A0ABP7K9R5</accession>
<gene>
    <name evidence="2" type="ORF">GCM10022381_10370</name>
</gene>
<evidence type="ECO:0000313" key="2">
    <source>
        <dbReference type="EMBL" id="GAA3868969.1"/>
    </source>
</evidence>
<keyword evidence="1" id="KW-0812">Transmembrane</keyword>
<dbReference type="NCBIfam" id="NF046117">
    <property type="entry name" value="SCO4848_fam"/>
    <property type="match status" value="1"/>
</dbReference>
<dbReference type="RefSeq" id="WP_345062980.1">
    <property type="nucleotide sequence ID" value="NZ_BAABCN010000002.1"/>
</dbReference>
<evidence type="ECO:0008006" key="4">
    <source>
        <dbReference type="Google" id="ProtNLM"/>
    </source>
</evidence>
<reference evidence="3" key="1">
    <citation type="journal article" date="2019" name="Int. J. Syst. Evol. Microbiol.">
        <title>The Global Catalogue of Microorganisms (GCM) 10K type strain sequencing project: providing services to taxonomists for standard genome sequencing and annotation.</title>
        <authorList>
            <consortium name="The Broad Institute Genomics Platform"/>
            <consortium name="The Broad Institute Genome Sequencing Center for Infectious Disease"/>
            <person name="Wu L."/>
            <person name="Ma J."/>
        </authorList>
    </citation>
    <scope>NUCLEOTIDE SEQUENCE [LARGE SCALE GENOMIC DNA]</scope>
    <source>
        <strain evidence="3">JCM 17021</strain>
    </source>
</reference>
<evidence type="ECO:0000313" key="3">
    <source>
        <dbReference type="Proteomes" id="UP001501803"/>
    </source>
</evidence>
<organism evidence="2 3">
    <name type="scientific">Leifsonia kafniensis</name>
    <dbReference type="NCBI Taxonomy" id="475957"/>
    <lineage>
        <taxon>Bacteria</taxon>
        <taxon>Bacillati</taxon>
        <taxon>Actinomycetota</taxon>
        <taxon>Actinomycetes</taxon>
        <taxon>Micrococcales</taxon>
        <taxon>Microbacteriaceae</taxon>
        <taxon>Leifsonia</taxon>
    </lineage>
</organism>
<dbReference type="Pfam" id="PF26606">
    <property type="entry name" value="SCO4848"/>
    <property type="match status" value="1"/>
</dbReference>
<proteinExistence type="predicted"/>
<feature type="transmembrane region" description="Helical" evidence="1">
    <location>
        <begin position="44"/>
        <end position="70"/>
    </location>
</feature>
<keyword evidence="3" id="KW-1185">Reference proteome</keyword>
<protein>
    <recommendedName>
        <fullName evidence="4">Integral membrane protein</fullName>
    </recommendedName>
</protein>